<accession>A0A9P6ULX0</accession>
<gene>
    <name evidence="1" type="ORF">BGZ97_012315</name>
</gene>
<comment type="caution">
    <text evidence="1">The sequence shown here is derived from an EMBL/GenBank/DDBJ whole genome shotgun (WGS) entry which is preliminary data.</text>
</comment>
<evidence type="ECO:0000313" key="2">
    <source>
        <dbReference type="Proteomes" id="UP000823405"/>
    </source>
</evidence>
<dbReference type="EMBL" id="JAAAIN010000795">
    <property type="protein sequence ID" value="KAG0310783.1"/>
    <property type="molecule type" value="Genomic_DNA"/>
</dbReference>
<dbReference type="Proteomes" id="UP000823405">
    <property type="component" value="Unassembled WGS sequence"/>
</dbReference>
<dbReference type="OrthoDB" id="2437929at2759"/>
<proteinExistence type="predicted"/>
<evidence type="ECO:0000313" key="1">
    <source>
        <dbReference type="EMBL" id="KAG0310783.1"/>
    </source>
</evidence>
<keyword evidence="2" id="KW-1185">Reference proteome</keyword>
<protein>
    <submittedName>
        <fullName evidence="1">Uncharacterized protein</fullName>
    </submittedName>
</protein>
<organism evidence="1 2">
    <name type="scientific">Linnemannia gamsii</name>
    <dbReference type="NCBI Taxonomy" id="64522"/>
    <lineage>
        <taxon>Eukaryota</taxon>
        <taxon>Fungi</taxon>
        <taxon>Fungi incertae sedis</taxon>
        <taxon>Mucoromycota</taxon>
        <taxon>Mortierellomycotina</taxon>
        <taxon>Mortierellomycetes</taxon>
        <taxon>Mortierellales</taxon>
        <taxon>Mortierellaceae</taxon>
        <taxon>Linnemannia</taxon>
    </lineage>
</organism>
<reference evidence="1" key="1">
    <citation type="journal article" date="2020" name="Fungal Divers.">
        <title>Resolving the Mortierellaceae phylogeny through synthesis of multi-gene phylogenetics and phylogenomics.</title>
        <authorList>
            <person name="Vandepol N."/>
            <person name="Liber J."/>
            <person name="Desiro A."/>
            <person name="Na H."/>
            <person name="Kennedy M."/>
            <person name="Barry K."/>
            <person name="Grigoriev I.V."/>
            <person name="Miller A.N."/>
            <person name="O'Donnell K."/>
            <person name="Stajich J.E."/>
            <person name="Bonito G."/>
        </authorList>
    </citation>
    <scope>NUCLEOTIDE SEQUENCE</scope>
    <source>
        <strain evidence="1">NVP60</strain>
    </source>
</reference>
<sequence>MSINTHANSRLSIFDIPLILDLICDNLTKDDLFPCLQVSRDWFSGFLPQVLRRVEFANLKKHQTWTILDSAARIWSLTIDISDAGCFLDNPISPCTNLRELHCVDYDYLPKQLQDHNLHRRPSIVDQTKNALLLVATNPKLHTLTVNHREGKYRDHHITESVLESLVSHKSLARIHLSIPALRSDVRFKLYNNLPVGLRDLELCYDTTNFAWRHSAESWDPLPLSWDPLPELSTTVLPVLERLCLRGSWQRVTSHFKDDGAYVSPRYSFRNSHRHSYEDDEDYEDYDNYEDREYYRVKYYNREATTLIQRSPRLRDLILRDHFSKLNELMQLLVISCLDLETIDLYVRAASSHYSENTDAIQMDPMPTGSHFTKLREFRIDGELSPSVYQAIAELVSRSTATLEVAWLIAAYDLSSWQPINGTVNSSHTNNETSWARCTRLRELVLQDRGFSTSEFCCDIPYNQCRTALGAAVVEASPTTTVLDRLERLMLAVRVPCSPNHHDYRSIRYRNETPMFPLWKTRRSCNTTVSERRKEREHRLAFVLWARELYGRIKNFKRLRALEIEWYGCSTISEMTLEDALQLFYETEFNEDVTKGINFKRREDLTRTDKGWWGPITKADLSWLGLLWQTQAEQEAEAETQHLTLLVAEQSSVEFDTSYAHLTDPFQRRVGRIWEDWMYLVGSCPHYWTDRTYDRRWHSCGCQYNYDGDYCGTDPLDGMEEDHIVVSREINSVCSGMFTADIARWKSRKANRGRF</sequence>
<dbReference type="AlphaFoldDB" id="A0A9P6ULX0"/>
<name>A0A9P6ULX0_9FUNG</name>